<accession>A0A6G1J1N9</accession>
<name>A0A6G1J1N9_9PLEO</name>
<dbReference type="OrthoDB" id="2322999at2759"/>
<protein>
    <submittedName>
        <fullName evidence="1">Uncharacterized protein</fullName>
    </submittedName>
</protein>
<proteinExistence type="predicted"/>
<sequence length="215" mass="24399">MQFLKLPLYVTVYDNLPMLPDAGQMFEAKHGKELINEFRSLFSQHETDRVFGVVLNHRHFNMSPNERLVEYAGTSVPWGQMLDKTRPSSWFISENDDCLPYEFSYSPDENADDEDSLPDNPKYSAFIKSFNQILREKDALGLFGLCRYPGDDFEGRVEITEGRANINFHPKDAPKHLASREAAWFFSPVLFGKCACICGGGGHTSADHQGHVTSR</sequence>
<organism evidence="1 2">
    <name type="scientific">Lentithecium fluviatile CBS 122367</name>
    <dbReference type="NCBI Taxonomy" id="1168545"/>
    <lineage>
        <taxon>Eukaryota</taxon>
        <taxon>Fungi</taxon>
        <taxon>Dikarya</taxon>
        <taxon>Ascomycota</taxon>
        <taxon>Pezizomycotina</taxon>
        <taxon>Dothideomycetes</taxon>
        <taxon>Pleosporomycetidae</taxon>
        <taxon>Pleosporales</taxon>
        <taxon>Massarineae</taxon>
        <taxon>Lentitheciaceae</taxon>
        <taxon>Lentithecium</taxon>
    </lineage>
</organism>
<gene>
    <name evidence="1" type="ORF">K458DRAFT_388906</name>
</gene>
<dbReference type="AlphaFoldDB" id="A0A6G1J1N9"/>
<dbReference type="Proteomes" id="UP000799291">
    <property type="component" value="Unassembled WGS sequence"/>
</dbReference>
<reference evidence="1" key="1">
    <citation type="journal article" date="2020" name="Stud. Mycol.">
        <title>101 Dothideomycetes genomes: a test case for predicting lifestyles and emergence of pathogens.</title>
        <authorList>
            <person name="Haridas S."/>
            <person name="Albert R."/>
            <person name="Binder M."/>
            <person name="Bloem J."/>
            <person name="Labutti K."/>
            <person name="Salamov A."/>
            <person name="Andreopoulos B."/>
            <person name="Baker S."/>
            <person name="Barry K."/>
            <person name="Bills G."/>
            <person name="Bluhm B."/>
            <person name="Cannon C."/>
            <person name="Castanera R."/>
            <person name="Culley D."/>
            <person name="Daum C."/>
            <person name="Ezra D."/>
            <person name="Gonzalez J."/>
            <person name="Henrissat B."/>
            <person name="Kuo A."/>
            <person name="Liang C."/>
            <person name="Lipzen A."/>
            <person name="Lutzoni F."/>
            <person name="Magnuson J."/>
            <person name="Mondo S."/>
            <person name="Nolan M."/>
            <person name="Ohm R."/>
            <person name="Pangilinan J."/>
            <person name="Park H.-J."/>
            <person name="Ramirez L."/>
            <person name="Alfaro M."/>
            <person name="Sun H."/>
            <person name="Tritt A."/>
            <person name="Yoshinaga Y."/>
            <person name="Zwiers L.-H."/>
            <person name="Turgeon B."/>
            <person name="Goodwin S."/>
            <person name="Spatafora J."/>
            <person name="Crous P."/>
            <person name="Grigoriev I."/>
        </authorList>
    </citation>
    <scope>NUCLEOTIDE SEQUENCE</scope>
    <source>
        <strain evidence="1">CBS 122367</strain>
    </source>
</reference>
<dbReference type="EMBL" id="MU005581">
    <property type="protein sequence ID" value="KAF2684436.1"/>
    <property type="molecule type" value="Genomic_DNA"/>
</dbReference>
<keyword evidence="2" id="KW-1185">Reference proteome</keyword>
<evidence type="ECO:0000313" key="2">
    <source>
        <dbReference type="Proteomes" id="UP000799291"/>
    </source>
</evidence>
<evidence type="ECO:0000313" key="1">
    <source>
        <dbReference type="EMBL" id="KAF2684436.1"/>
    </source>
</evidence>